<dbReference type="InterPro" id="IPR047218">
    <property type="entry name" value="YocR/YhdH-like"/>
</dbReference>
<feature type="transmembrane region" description="Helical" evidence="7">
    <location>
        <begin position="12"/>
        <end position="30"/>
    </location>
</feature>
<reference evidence="8 9" key="1">
    <citation type="submission" date="2014-07" db="EMBL/GenBank/DDBJ databases">
        <title>Tepidicaulis marinum gen. nov., sp. nov., a novel marine bacterium denitrifying nitrate to nitrous oxide strictly under microaerobic conditions.</title>
        <authorList>
            <person name="Takeuchi M."/>
            <person name="Yamagishi T."/>
            <person name="Kamagata Y."/>
            <person name="Oshima K."/>
            <person name="Hattori M."/>
            <person name="Katayama T."/>
            <person name="Hanada S."/>
            <person name="Tamaki H."/>
            <person name="Marumo K."/>
            <person name="Maeda H."/>
            <person name="Nedachi M."/>
            <person name="Iwasaki W."/>
            <person name="Suwa Y."/>
            <person name="Sakata S."/>
        </authorList>
    </citation>
    <scope>NUCLEOTIDE SEQUENCE [LARGE SCALE GENOMIC DNA]</scope>
    <source>
        <strain evidence="8 9">MA2</strain>
    </source>
</reference>
<gene>
    <name evidence="8" type="ORF">M2A_3045</name>
</gene>
<keyword evidence="4 7" id="KW-1133">Transmembrane helix</keyword>
<comment type="similarity">
    <text evidence="6">Belongs to the sodium:neurotransmitter symporter (SNF) (TC 2.A.22) family.</text>
</comment>
<dbReference type="InterPro" id="IPR000175">
    <property type="entry name" value="Na/ntran_symport"/>
</dbReference>
<dbReference type="GO" id="GO:0015293">
    <property type="term" value="F:symporter activity"/>
    <property type="evidence" value="ECO:0007669"/>
    <property type="project" value="UniProtKB-KW"/>
</dbReference>
<evidence type="ECO:0000313" key="9">
    <source>
        <dbReference type="Proteomes" id="UP000028702"/>
    </source>
</evidence>
<dbReference type="GO" id="GO:0016020">
    <property type="term" value="C:membrane"/>
    <property type="evidence" value="ECO:0007669"/>
    <property type="project" value="UniProtKB-SubCell"/>
</dbReference>
<dbReference type="Pfam" id="PF00209">
    <property type="entry name" value="SNF"/>
    <property type="match status" value="2"/>
</dbReference>
<feature type="transmembrane region" description="Helical" evidence="7">
    <location>
        <begin position="257"/>
        <end position="284"/>
    </location>
</feature>
<feature type="transmembrane region" description="Helical" evidence="7">
    <location>
        <begin position="176"/>
        <end position="196"/>
    </location>
</feature>
<feature type="transmembrane region" description="Helical" evidence="7">
    <location>
        <begin position="42"/>
        <end position="67"/>
    </location>
</feature>
<dbReference type="PANTHER" id="PTHR42948:SF1">
    <property type="entry name" value="TRANSPORTER"/>
    <property type="match status" value="1"/>
</dbReference>
<dbReference type="PANTHER" id="PTHR42948">
    <property type="entry name" value="TRANSPORTER"/>
    <property type="match status" value="1"/>
</dbReference>
<dbReference type="PRINTS" id="PR00176">
    <property type="entry name" value="NANEUSMPORT"/>
</dbReference>
<protein>
    <recommendedName>
        <fullName evidence="6">Transporter</fullName>
    </recommendedName>
</protein>
<name>A0A081BES8_9HYPH</name>
<evidence type="ECO:0000256" key="5">
    <source>
        <dbReference type="ARBA" id="ARBA00023136"/>
    </source>
</evidence>
<dbReference type="AlphaFoldDB" id="A0A081BES8"/>
<dbReference type="Proteomes" id="UP000028702">
    <property type="component" value="Unassembled WGS sequence"/>
</dbReference>
<dbReference type="eggNOG" id="COG0733">
    <property type="taxonomic scope" value="Bacteria"/>
</dbReference>
<proteinExistence type="inferred from homology"/>
<feature type="transmembrane region" description="Helical" evidence="7">
    <location>
        <begin position="435"/>
        <end position="457"/>
    </location>
</feature>
<dbReference type="NCBIfam" id="NF037979">
    <property type="entry name" value="Na_transp"/>
    <property type="match status" value="1"/>
</dbReference>
<sequence length="469" mass="49871">MTTFAHEHWSSRFAFLMAAIGSAVGLGNIWRFPFIAGENGGAAFVIIYMMTTLGIALPILMAEILIGRMGGQSPIGSMVRLARQHKKARLWAVIGWGGTIGAFVVLSYYSVIGGWALKYTTLAVSNAFAGMDGEGSGALFADFTASPLTLFFWHTAFMGINIVIVIGGLHKGIERAVTTLMPLLFLLLLGMVVYAAQTPGFDQALGFLFKADFSKVTAMTFLTAVGQGFFSVSVALGAMMTYGAYLDQSVSIPRSAFIIALADTGVALLAGLAIFPLVFTYALAPGAGPGLVFVTVPIAFGQMDNGVLVGTAFFVLLSVAAITSAISLLEPAVSWAEEKFSGGRRTATLVVGGACWLLGLASVLSFNDWSEFYPLASLGVLDGKTVFDIFDFTVTSWVQPTVGILMALFAGWVLSREDVMAALGVTRAGELWFRLWLFAIRIVCPLAILLVFASAVWPDFVASMVQPAD</sequence>
<organism evidence="8 9">
    <name type="scientific">Tepidicaulis marinus</name>
    <dbReference type="NCBI Taxonomy" id="1333998"/>
    <lineage>
        <taxon>Bacteria</taxon>
        <taxon>Pseudomonadati</taxon>
        <taxon>Pseudomonadota</taxon>
        <taxon>Alphaproteobacteria</taxon>
        <taxon>Hyphomicrobiales</taxon>
        <taxon>Parvibaculaceae</taxon>
        <taxon>Tepidicaulis</taxon>
    </lineage>
</organism>
<keyword evidence="5 7" id="KW-0472">Membrane</keyword>
<dbReference type="RefSeq" id="WP_045449243.1">
    <property type="nucleotide sequence ID" value="NZ_BBIO01000020.1"/>
</dbReference>
<feature type="transmembrane region" description="Helical" evidence="7">
    <location>
        <begin position="349"/>
        <end position="366"/>
    </location>
</feature>
<evidence type="ECO:0000256" key="2">
    <source>
        <dbReference type="ARBA" id="ARBA00022448"/>
    </source>
</evidence>
<dbReference type="CDD" id="cd10336">
    <property type="entry name" value="SLC6sbd_Tyt1-Like"/>
    <property type="match status" value="1"/>
</dbReference>
<comment type="subcellular location">
    <subcellularLocation>
        <location evidence="1">Membrane</location>
        <topology evidence="1">Multi-pass membrane protein</topology>
    </subcellularLocation>
</comment>
<dbReference type="PROSITE" id="PS00610">
    <property type="entry name" value="NA_NEUROTRAN_SYMP_1"/>
    <property type="match status" value="1"/>
</dbReference>
<keyword evidence="3 6" id="KW-0812">Transmembrane</keyword>
<comment type="caution">
    <text evidence="8">The sequence shown here is derived from an EMBL/GenBank/DDBJ whole genome shotgun (WGS) entry which is preliminary data.</text>
</comment>
<feature type="transmembrane region" description="Helical" evidence="7">
    <location>
        <begin position="88"/>
        <end position="109"/>
    </location>
</feature>
<evidence type="ECO:0000313" key="8">
    <source>
        <dbReference type="EMBL" id="GAK46546.1"/>
    </source>
</evidence>
<feature type="transmembrane region" description="Helical" evidence="7">
    <location>
        <begin position="307"/>
        <end position="329"/>
    </location>
</feature>
<keyword evidence="6" id="KW-0769">Symport</keyword>
<dbReference type="EMBL" id="BBIO01000020">
    <property type="protein sequence ID" value="GAK46546.1"/>
    <property type="molecule type" value="Genomic_DNA"/>
</dbReference>
<accession>A0A081BES8</accession>
<feature type="transmembrane region" description="Helical" evidence="7">
    <location>
        <begin position="397"/>
        <end position="414"/>
    </location>
</feature>
<dbReference type="PROSITE" id="PS50267">
    <property type="entry name" value="NA_NEUROTRAN_SYMP_3"/>
    <property type="match status" value="1"/>
</dbReference>
<evidence type="ECO:0000256" key="4">
    <source>
        <dbReference type="ARBA" id="ARBA00022989"/>
    </source>
</evidence>
<evidence type="ECO:0000256" key="6">
    <source>
        <dbReference type="RuleBase" id="RU003732"/>
    </source>
</evidence>
<feature type="transmembrane region" description="Helical" evidence="7">
    <location>
        <begin position="216"/>
        <end position="245"/>
    </location>
</feature>
<dbReference type="InterPro" id="IPR037272">
    <property type="entry name" value="SNS_sf"/>
</dbReference>
<evidence type="ECO:0000256" key="7">
    <source>
        <dbReference type="SAM" id="Phobius"/>
    </source>
</evidence>
<dbReference type="SUPFAM" id="SSF161070">
    <property type="entry name" value="SNF-like"/>
    <property type="match status" value="1"/>
</dbReference>
<dbReference type="STRING" id="1333998.M2A_3045"/>
<evidence type="ECO:0000256" key="3">
    <source>
        <dbReference type="ARBA" id="ARBA00022692"/>
    </source>
</evidence>
<keyword evidence="9" id="KW-1185">Reference proteome</keyword>
<feature type="transmembrane region" description="Helical" evidence="7">
    <location>
        <begin position="150"/>
        <end position="169"/>
    </location>
</feature>
<evidence type="ECO:0000256" key="1">
    <source>
        <dbReference type="ARBA" id="ARBA00004141"/>
    </source>
</evidence>
<keyword evidence="2 6" id="KW-0813">Transport</keyword>